<evidence type="ECO:0000313" key="1">
    <source>
        <dbReference type="EMBL" id="CAF4485425.1"/>
    </source>
</evidence>
<feature type="non-terminal residue" evidence="1">
    <location>
        <position position="1"/>
    </location>
</feature>
<dbReference type="Proteomes" id="UP000676336">
    <property type="component" value="Unassembled WGS sequence"/>
</dbReference>
<name>A0A8S2XA69_9BILA</name>
<evidence type="ECO:0000313" key="2">
    <source>
        <dbReference type="Proteomes" id="UP000676336"/>
    </source>
</evidence>
<protein>
    <submittedName>
        <fullName evidence="1">Uncharacterized protein</fullName>
    </submittedName>
</protein>
<reference evidence="1" key="1">
    <citation type="submission" date="2021-02" db="EMBL/GenBank/DDBJ databases">
        <authorList>
            <person name="Nowell W R."/>
        </authorList>
    </citation>
    <scope>NUCLEOTIDE SEQUENCE</scope>
</reference>
<proteinExistence type="predicted"/>
<dbReference type="AlphaFoldDB" id="A0A8S2XA69"/>
<accession>A0A8S2XA69</accession>
<feature type="non-terminal residue" evidence="1">
    <location>
        <position position="62"/>
    </location>
</feature>
<sequence length="62" mass="6868">MLQRPSSSFSQTAPFIYTFKKQTNIVPISSLNHSISHFGCRSFSLSSSRLSSVVQFKLADIG</sequence>
<gene>
    <name evidence="1" type="ORF">SMN809_LOCUS34224</name>
</gene>
<comment type="caution">
    <text evidence="1">The sequence shown here is derived from an EMBL/GenBank/DDBJ whole genome shotgun (WGS) entry which is preliminary data.</text>
</comment>
<organism evidence="1 2">
    <name type="scientific">Rotaria magnacalcarata</name>
    <dbReference type="NCBI Taxonomy" id="392030"/>
    <lineage>
        <taxon>Eukaryota</taxon>
        <taxon>Metazoa</taxon>
        <taxon>Spiralia</taxon>
        <taxon>Gnathifera</taxon>
        <taxon>Rotifera</taxon>
        <taxon>Eurotatoria</taxon>
        <taxon>Bdelloidea</taxon>
        <taxon>Philodinida</taxon>
        <taxon>Philodinidae</taxon>
        <taxon>Rotaria</taxon>
    </lineage>
</organism>
<dbReference type="EMBL" id="CAJOBI010077865">
    <property type="protein sequence ID" value="CAF4485425.1"/>
    <property type="molecule type" value="Genomic_DNA"/>
</dbReference>